<comment type="caution">
    <text evidence="1">The sequence shown here is derived from an EMBL/GenBank/DDBJ whole genome shotgun (WGS) entry which is preliminary data.</text>
</comment>
<gene>
    <name evidence="1" type="ORF">GCM10007878_24900</name>
</gene>
<evidence type="ECO:0000313" key="2">
    <source>
        <dbReference type="Proteomes" id="UP001156682"/>
    </source>
</evidence>
<dbReference type="RefSeq" id="WP_027851713.1">
    <property type="nucleotide sequence ID" value="NZ_BSOR01000069.1"/>
</dbReference>
<reference evidence="2" key="1">
    <citation type="journal article" date="2019" name="Int. J. Syst. Evol. Microbiol.">
        <title>The Global Catalogue of Microorganisms (GCM) 10K type strain sequencing project: providing services to taxonomists for standard genome sequencing and annotation.</title>
        <authorList>
            <consortium name="The Broad Institute Genomics Platform"/>
            <consortium name="The Broad Institute Genome Sequencing Center for Infectious Disease"/>
            <person name="Wu L."/>
            <person name="Ma J."/>
        </authorList>
    </citation>
    <scope>NUCLEOTIDE SEQUENCE [LARGE SCALE GENOMIC DNA]</scope>
    <source>
        <strain evidence="2">NBRC 100033</strain>
    </source>
</reference>
<dbReference type="EMBL" id="BSOR01000069">
    <property type="protein sequence ID" value="GLR65051.1"/>
    <property type="molecule type" value="Genomic_DNA"/>
</dbReference>
<keyword evidence="2" id="KW-1185">Reference proteome</keyword>
<protein>
    <submittedName>
        <fullName evidence="1">Uncharacterized protein</fullName>
    </submittedName>
</protein>
<proteinExistence type="predicted"/>
<evidence type="ECO:0000313" key="1">
    <source>
        <dbReference type="EMBL" id="GLR65051.1"/>
    </source>
</evidence>
<organism evidence="1 2">
    <name type="scientific">Marinospirillum insulare</name>
    <dbReference type="NCBI Taxonomy" id="217169"/>
    <lineage>
        <taxon>Bacteria</taxon>
        <taxon>Pseudomonadati</taxon>
        <taxon>Pseudomonadota</taxon>
        <taxon>Gammaproteobacteria</taxon>
        <taxon>Oceanospirillales</taxon>
        <taxon>Oceanospirillaceae</taxon>
        <taxon>Marinospirillum</taxon>
    </lineage>
</organism>
<name>A0ABQ5ZZU5_9GAMM</name>
<accession>A0ABQ5ZZU5</accession>
<dbReference type="Proteomes" id="UP001156682">
    <property type="component" value="Unassembled WGS sequence"/>
</dbReference>
<sequence length="61" mass="7089">MSNESKEWTECVVLAERLPSNPEDLKLFIDQKATLDELKAVRQGVSDYIEILEKENLKFPH</sequence>